<keyword evidence="2" id="KW-1185">Reference proteome</keyword>
<proteinExistence type="predicted"/>
<reference evidence="1" key="1">
    <citation type="submission" date="2022-08" db="UniProtKB">
        <authorList>
            <consortium name="EnsemblMetazoa"/>
        </authorList>
    </citation>
    <scope>IDENTIFICATION</scope>
    <source>
        <strain evidence="1">05x7-T-G4-1.051#20</strain>
    </source>
</reference>
<dbReference type="Proteomes" id="UP000005408">
    <property type="component" value="Unassembled WGS sequence"/>
</dbReference>
<evidence type="ECO:0000313" key="1">
    <source>
        <dbReference type="EnsemblMetazoa" id="G17680.1:cds"/>
    </source>
</evidence>
<organism evidence="1 2">
    <name type="scientific">Magallana gigas</name>
    <name type="common">Pacific oyster</name>
    <name type="synonym">Crassostrea gigas</name>
    <dbReference type="NCBI Taxonomy" id="29159"/>
    <lineage>
        <taxon>Eukaryota</taxon>
        <taxon>Metazoa</taxon>
        <taxon>Spiralia</taxon>
        <taxon>Lophotrochozoa</taxon>
        <taxon>Mollusca</taxon>
        <taxon>Bivalvia</taxon>
        <taxon>Autobranchia</taxon>
        <taxon>Pteriomorphia</taxon>
        <taxon>Ostreida</taxon>
        <taxon>Ostreoidea</taxon>
        <taxon>Ostreidae</taxon>
        <taxon>Magallana</taxon>
    </lineage>
</organism>
<protein>
    <submittedName>
        <fullName evidence="1">Uncharacterized protein</fullName>
    </submittedName>
</protein>
<dbReference type="EnsemblMetazoa" id="G17680.1">
    <property type="protein sequence ID" value="G17680.1:cds"/>
    <property type="gene ID" value="G17680"/>
</dbReference>
<evidence type="ECO:0000313" key="2">
    <source>
        <dbReference type="Proteomes" id="UP000005408"/>
    </source>
</evidence>
<sequence>MALSKTDWAIEHNASYLQGAKVNKTFKTLPPCAYTASRGIERLATFSTLANTVIIEKISAVRLAATGCIFNAEEDFVECTDCGKITLLANLSAVTTFFDVRALHTCRPMCFGLSTYMMKQGNEERDETCNEQPSYAELVQIYGIVPRQ</sequence>
<accession>A0A8W8J7I3</accession>
<name>A0A8W8J7I3_MAGGI</name>
<dbReference type="AlphaFoldDB" id="A0A8W8J7I3"/>